<reference evidence="3 4" key="1">
    <citation type="submission" date="2016-08" db="EMBL/GenBank/DDBJ databases">
        <authorList>
            <person name="Seilhamer J.J."/>
        </authorList>
    </citation>
    <scope>NUCLEOTIDE SEQUENCE [LARGE SCALE GENOMIC DNA]</scope>
    <source>
        <strain evidence="3 4">PH27A</strain>
    </source>
</reference>
<evidence type="ECO:0000256" key="1">
    <source>
        <dbReference type="PIRNR" id="PIRNR016789"/>
    </source>
</evidence>
<dbReference type="AlphaFoldDB" id="A0A1E2VDZ5"/>
<dbReference type="InterPro" id="IPR007401">
    <property type="entry name" value="DUF454"/>
</dbReference>
<keyword evidence="2" id="KW-0812">Transmembrane</keyword>
<gene>
    <name evidence="3" type="ORF">BFW38_00560</name>
</gene>
<evidence type="ECO:0000313" key="4">
    <source>
        <dbReference type="Proteomes" id="UP000094291"/>
    </source>
</evidence>
<feature type="transmembrane region" description="Helical" evidence="2">
    <location>
        <begin position="12"/>
        <end position="30"/>
    </location>
</feature>
<keyword evidence="1" id="KW-0997">Cell inner membrane</keyword>
<comment type="subcellular location">
    <subcellularLocation>
        <location evidence="1">Cell inner membrane</location>
        <topology evidence="1">Multi-pass membrane protein</topology>
    </subcellularLocation>
</comment>
<protein>
    <recommendedName>
        <fullName evidence="1">Inner membrane protein</fullName>
    </recommendedName>
</protein>
<dbReference type="GO" id="GO:0005886">
    <property type="term" value="C:plasma membrane"/>
    <property type="evidence" value="ECO:0007669"/>
    <property type="project" value="UniProtKB-SubCell"/>
</dbReference>
<dbReference type="Pfam" id="PF04304">
    <property type="entry name" value="DUF454"/>
    <property type="match status" value="1"/>
</dbReference>
<comment type="caution">
    <text evidence="3">The sequence shown here is derived from an EMBL/GenBank/DDBJ whole genome shotgun (WGS) entry which is preliminary data.</text>
</comment>
<keyword evidence="1 2" id="KW-0472">Membrane</keyword>
<keyword evidence="2" id="KW-1133">Transmembrane helix</keyword>
<dbReference type="EMBL" id="MDTQ01000001">
    <property type="protein sequence ID" value="ODC05082.1"/>
    <property type="molecule type" value="Genomic_DNA"/>
</dbReference>
<organism evidence="3 4">
    <name type="scientific">Terasakiispira papahanaumokuakeensis</name>
    <dbReference type="NCBI Taxonomy" id="197479"/>
    <lineage>
        <taxon>Bacteria</taxon>
        <taxon>Pseudomonadati</taxon>
        <taxon>Pseudomonadota</taxon>
        <taxon>Gammaproteobacteria</taxon>
        <taxon>Oceanospirillales</taxon>
        <taxon>Terasakiispira</taxon>
    </lineage>
</organism>
<dbReference type="PANTHER" id="PTHR35813">
    <property type="entry name" value="INNER MEMBRANE PROTEIN YBAN"/>
    <property type="match status" value="1"/>
</dbReference>
<proteinExistence type="predicted"/>
<evidence type="ECO:0000256" key="2">
    <source>
        <dbReference type="SAM" id="Phobius"/>
    </source>
</evidence>
<keyword evidence="4" id="KW-1185">Reference proteome</keyword>
<name>A0A1E2VDZ5_9GAMM</name>
<evidence type="ECO:0000313" key="3">
    <source>
        <dbReference type="EMBL" id="ODC05082.1"/>
    </source>
</evidence>
<dbReference type="OrthoDB" id="9816293at2"/>
<dbReference type="PIRSF" id="PIRSF016789">
    <property type="entry name" value="DUF454"/>
    <property type="match status" value="1"/>
</dbReference>
<keyword evidence="1" id="KW-1003">Cell membrane</keyword>
<feature type="transmembrane region" description="Helical" evidence="2">
    <location>
        <begin position="100"/>
        <end position="117"/>
    </location>
</feature>
<dbReference type="Proteomes" id="UP000094291">
    <property type="component" value="Unassembled WGS sequence"/>
</dbReference>
<accession>A0A1E2VDZ5</accession>
<sequence>MASGWKRRAYQCLAYLSLGVALLGVILPGLPATEFVLLSAWAASRSSPRLQRWLYQHRLFGPMLYNWHQGGIVTRRTKWMMTLSMSAGAIILWLHQPPLWLLACALVGMALGAIWVWRRPETSN</sequence>
<dbReference type="PANTHER" id="PTHR35813:SF1">
    <property type="entry name" value="INNER MEMBRANE PROTEIN YBAN"/>
    <property type="match status" value="1"/>
</dbReference>
<dbReference type="STRING" id="197479.BFW38_00560"/>